<evidence type="ECO:0000256" key="1">
    <source>
        <dbReference type="ARBA" id="ARBA00001935"/>
    </source>
</evidence>
<reference evidence="14" key="1">
    <citation type="submission" date="2023-03" db="EMBL/GenBank/DDBJ databases">
        <title>Emydomyces testavorans Genome Sequence.</title>
        <authorList>
            <person name="Hoyer L."/>
        </authorList>
    </citation>
    <scope>NUCLEOTIDE SEQUENCE</scope>
    <source>
        <strain evidence="14">16-2883</strain>
    </source>
</reference>
<dbReference type="PANTHER" id="PTHR10638">
    <property type="entry name" value="COPPER AMINE OXIDASE"/>
    <property type="match status" value="1"/>
</dbReference>
<keyword evidence="7 11" id="KW-0186">Copper</keyword>
<dbReference type="GO" id="GO:0048038">
    <property type="term" value="F:quinone binding"/>
    <property type="evidence" value="ECO:0007669"/>
    <property type="project" value="InterPro"/>
</dbReference>
<feature type="active site" description="Schiff-base intermediate with substrate; via topaquinone" evidence="9">
    <location>
        <position position="394"/>
    </location>
</feature>
<feature type="domain" description="Copper amine oxidase N3-terminal" evidence="13">
    <location>
        <begin position="105"/>
        <end position="194"/>
    </location>
</feature>
<sequence length="695" mass="78188">MTLHPFDPLTPEEIRLVVKILERSFPGIPLRYKVIEVQEPIKNDVVPYLEAERLGHSLSKKPARILTALFHRRDTKTFMKALINADKEILLQCKELPKGVQGPTDIDELIEVENLCNEHPAVKAEIAKMNLPSNVVVCNDPWIYGTDSETETRRLFQHYMYMCDTDHPQTNHYSLPCAFSPVFDAVTKELVRIDYLPTGTDHSTSTTTPWKPAKAVQYAHDLLDEPLRTDLKPYIVQQPEGPSFTVDGNHVYWQKWRFRVGFNYRDGLVIYNVTYDHRNVFYRLSLCEMTVPYGGKLDPRAPYHRKQAFDVGDVGFGNTANQLSLGCDCLGHIKYFDGFRTDSKGNPVLLKNVICLHEQDAGLQHKHTNYRTGAATVVRNRQLVVQMICTVSNYEYIFNWIFDQAGGVELEISATGILSTMPIDNVDGSKVPWGTNVGPGVMAAYHQHIFSMRIDPAIDGHDNTLLYQESTPLPDEPTMNPYGVGYIQDTTVLKTSGSADLSVEKARVFKIQNDKVINPTSGNPVAYKLGVLPSQLMIMGQRSFNHRRAAFATKPIWVTKYQDGELYAAGEFTNQSKQSSGVEIWSARNDNIENTDVVVWHSTSRLSNLLSYSRILQALSNTDASRYIAFALTHNPRPEDFPVMPVEKISITLKPDGFFEKNPALDVPPSTQEFNKSSLHQDSAACGGCPANAKL</sequence>
<dbReference type="InterPro" id="IPR049948">
    <property type="entry name" value="Cu_Am_ox_TPQ-bd"/>
</dbReference>
<evidence type="ECO:0000256" key="6">
    <source>
        <dbReference type="ARBA" id="ARBA00023002"/>
    </source>
</evidence>
<protein>
    <recommendedName>
        <fullName evidence="11">Amine oxidase</fullName>
        <ecNumber evidence="11">1.4.3.-</ecNumber>
    </recommendedName>
</protein>
<dbReference type="PROSITE" id="PS01164">
    <property type="entry name" value="COPPER_AMINE_OXID_1"/>
    <property type="match status" value="1"/>
</dbReference>
<dbReference type="InterPro" id="IPR000269">
    <property type="entry name" value="Cu_amine_oxidase"/>
</dbReference>
<evidence type="ECO:0000256" key="4">
    <source>
        <dbReference type="ARBA" id="ARBA00022723"/>
    </source>
</evidence>
<dbReference type="FunFam" id="3.10.450.40:FF:000017">
    <property type="entry name" value="Amine oxidase"/>
    <property type="match status" value="1"/>
</dbReference>
<comment type="subunit">
    <text evidence="3">Homodimer.</text>
</comment>
<evidence type="ECO:0000256" key="9">
    <source>
        <dbReference type="PIRSR" id="PIRSR600269-50"/>
    </source>
</evidence>
<dbReference type="Proteomes" id="UP001219355">
    <property type="component" value="Chromosome 2"/>
</dbReference>
<dbReference type="GO" id="GO:0005507">
    <property type="term" value="F:copper ion binding"/>
    <property type="evidence" value="ECO:0007669"/>
    <property type="project" value="InterPro"/>
</dbReference>
<dbReference type="InterPro" id="IPR036460">
    <property type="entry name" value="Cu_amine_oxidase_C_sf"/>
</dbReference>
<feature type="modified residue" description="2',4',5'-topaquinone" evidence="10">
    <location>
        <position position="394"/>
    </location>
</feature>
<evidence type="ECO:0000259" key="13">
    <source>
        <dbReference type="Pfam" id="PF02728"/>
    </source>
</evidence>
<dbReference type="GO" id="GO:0009308">
    <property type="term" value="P:amine metabolic process"/>
    <property type="evidence" value="ECO:0007669"/>
    <property type="project" value="UniProtKB-UniRule"/>
</dbReference>
<evidence type="ECO:0000256" key="5">
    <source>
        <dbReference type="ARBA" id="ARBA00022772"/>
    </source>
</evidence>
<evidence type="ECO:0000256" key="2">
    <source>
        <dbReference type="ARBA" id="ARBA00007983"/>
    </source>
</evidence>
<dbReference type="InterPro" id="IPR015802">
    <property type="entry name" value="Cu_amine_oxidase_N3"/>
</dbReference>
<dbReference type="EMBL" id="CP120628">
    <property type="protein sequence ID" value="WEW57353.1"/>
    <property type="molecule type" value="Genomic_DNA"/>
</dbReference>
<proteinExistence type="inferred from homology"/>
<evidence type="ECO:0000256" key="11">
    <source>
        <dbReference type="RuleBase" id="RU000672"/>
    </source>
</evidence>
<feature type="active site" description="Proton acceptor" evidence="9">
    <location>
        <position position="310"/>
    </location>
</feature>
<dbReference type="Gene3D" id="2.70.98.20">
    <property type="entry name" value="Copper amine oxidase, catalytic domain"/>
    <property type="match status" value="1"/>
</dbReference>
<dbReference type="Pfam" id="PF01179">
    <property type="entry name" value="Cu_amine_oxid"/>
    <property type="match status" value="2"/>
</dbReference>
<dbReference type="FunFam" id="3.10.450.40:FF:000011">
    <property type="entry name" value="Amine oxidase"/>
    <property type="match status" value="1"/>
</dbReference>
<dbReference type="InterPro" id="IPR016182">
    <property type="entry name" value="Cu_amine_oxidase_N-reg"/>
</dbReference>
<dbReference type="EC" id="1.4.3.-" evidence="11"/>
<evidence type="ECO:0000313" key="15">
    <source>
        <dbReference type="Proteomes" id="UP001219355"/>
    </source>
</evidence>
<dbReference type="AlphaFoldDB" id="A0AAF0DFM2"/>
<dbReference type="SUPFAM" id="SSF49998">
    <property type="entry name" value="Amine oxidase catalytic domain"/>
    <property type="match status" value="2"/>
</dbReference>
<comment type="cofactor">
    <cofactor evidence="11">
        <name>Cu cation</name>
        <dbReference type="ChEBI" id="CHEBI:23378"/>
    </cofactor>
    <text evidence="11">Contains 1 topaquinone per subunit.</text>
</comment>
<comment type="PTM">
    <text evidence="10 11">Topaquinone (TPQ) is generated by copper-dependent autoxidation of a specific tyrosyl residue.</text>
</comment>
<gene>
    <name evidence="14" type="primary">AMO2</name>
    <name evidence="14" type="ORF">PRK78_002819</name>
</gene>
<dbReference type="FunFam" id="2.70.98.20:FF:000001">
    <property type="entry name" value="Amine oxidase"/>
    <property type="match status" value="1"/>
</dbReference>
<feature type="domain" description="Copper amine oxidase catalytic" evidence="12">
    <location>
        <begin position="236"/>
        <end position="603"/>
    </location>
</feature>
<name>A0AAF0DFM2_9EURO</name>
<accession>A0AAF0DFM2</accession>
<keyword evidence="8" id="KW-1015">Disulfide bond</keyword>
<evidence type="ECO:0000256" key="3">
    <source>
        <dbReference type="ARBA" id="ARBA00011738"/>
    </source>
</evidence>
<keyword evidence="15" id="KW-1185">Reference proteome</keyword>
<comment type="cofactor">
    <cofactor evidence="1">
        <name>Cu cation</name>
        <dbReference type="ChEBI" id="CHEBI:23378"/>
    </cofactor>
</comment>
<dbReference type="Pfam" id="PF02728">
    <property type="entry name" value="Cu_amine_oxidN3"/>
    <property type="match status" value="1"/>
</dbReference>
<evidence type="ECO:0000313" key="14">
    <source>
        <dbReference type="EMBL" id="WEW57353.1"/>
    </source>
</evidence>
<evidence type="ECO:0000256" key="8">
    <source>
        <dbReference type="ARBA" id="ARBA00023157"/>
    </source>
</evidence>
<keyword evidence="4 11" id="KW-0479">Metal-binding</keyword>
<evidence type="ECO:0000259" key="12">
    <source>
        <dbReference type="Pfam" id="PF01179"/>
    </source>
</evidence>
<dbReference type="Gene3D" id="3.10.450.40">
    <property type="match status" value="2"/>
</dbReference>
<comment type="similarity">
    <text evidence="2 11">Belongs to the copper/topaquinone oxidase family.</text>
</comment>
<dbReference type="SUPFAM" id="SSF54416">
    <property type="entry name" value="Amine oxidase N-terminal region"/>
    <property type="match status" value="2"/>
</dbReference>
<evidence type="ECO:0000256" key="7">
    <source>
        <dbReference type="ARBA" id="ARBA00023008"/>
    </source>
</evidence>
<evidence type="ECO:0000256" key="10">
    <source>
        <dbReference type="PIRSR" id="PIRSR600269-51"/>
    </source>
</evidence>
<keyword evidence="6 11" id="KW-0560">Oxidoreductase</keyword>
<dbReference type="GO" id="GO:0008131">
    <property type="term" value="F:primary methylamine oxidase activity"/>
    <property type="evidence" value="ECO:0007669"/>
    <property type="project" value="InterPro"/>
</dbReference>
<dbReference type="InterPro" id="IPR015798">
    <property type="entry name" value="Cu_amine_oxidase_C"/>
</dbReference>
<keyword evidence="5 9" id="KW-0801">TPQ</keyword>
<dbReference type="PANTHER" id="PTHR10638:SF92">
    <property type="entry name" value="AMINE OXIDASE"/>
    <property type="match status" value="1"/>
</dbReference>
<organism evidence="14 15">
    <name type="scientific">Emydomyces testavorans</name>
    <dbReference type="NCBI Taxonomy" id="2070801"/>
    <lineage>
        <taxon>Eukaryota</taxon>
        <taxon>Fungi</taxon>
        <taxon>Dikarya</taxon>
        <taxon>Ascomycota</taxon>
        <taxon>Pezizomycotina</taxon>
        <taxon>Eurotiomycetes</taxon>
        <taxon>Eurotiomycetidae</taxon>
        <taxon>Onygenales</taxon>
        <taxon>Nannizziopsiaceae</taxon>
        <taxon>Emydomyces</taxon>
    </lineage>
</organism>
<feature type="domain" description="Copper amine oxidase catalytic" evidence="12">
    <location>
        <begin position="617"/>
        <end position="665"/>
    </location>
</feature>